<keyword evidence="4 8" id="KW-0479">Metal-binding</keyword>
<dbReference type="Proteomes" id="UP000490060">
    <property type="component" value="Unassembled WGS sequence"/>
</dbReference>
<evidence type="ECO:0000256" key="8">
    <source>
        <dbReference type="PIRSR" id="PIRSR001480-2"/>
    </source>
</evidence>
<dbReference type="GO" id="GO:0005975">
    <property type="term" value="P:carbohydrate metabolic process"/>
    <property type="evidence" value="ECO:0007669"/>
    <property type="project" value="InterPro"/>
</dbReference>
<evidence type="ECO:0000256" key="1">
    <source>
        <dbReference type="ARBA" id="ARBA00000757"/>
    </source>
</evidence>
<comment type="catalytic activity">
    <reaction evidence="1">
        <text>D-mannose 6-phosphate = D-fructose 6-phosphate</text>
        <dbReference type="Rhea" id="RHEA:12356"/>
        <dbReference type="ChEBI" id="CHEBI:58735"/>
        <dbReference type="ChEBI" id="CHEBI:61527"/>
        <dbReference type="EC" id="5.3.1.8"/>
    </reaction>
</comment>
<evidence type="ECO:0000313" key="11">
    <source>
        <dbReference type="Proteomes" id="UP000490060"/>
    </source>
</evidence>
<dbReference type="PRINTS" id="PR00714">
    <property type="entry name" value="MAN6PISMRASE"/>
</dbReference>
<comment type="similarity">
    <text evidence="2">Belongs to the mannose-6-phosphate isomerase type 1 family.</text>
</comment>
<dbReference type="PIRSF" id="PIRSF001480">
    <property type="entry name" value="Mannose-6-phosphate_isomerase"/>
    <property type="match status" value="1"/>
</dbReference>
<dbReference type="Gene3D" id="2.60.120.10">
    <property type="entry name" value="Jelly Rolls"/>
    <property type="match status" value="2"/>
</dbReference>
<dbReference type="InterPro" id="IPR046457">
    <property type="entry name" value="PMI_typeI_cat"/>
</dbReference>
<evidence type="ECO:0000256" key="7">
    <source>
        <dbReference type="PIRSR" id="PIRSR001480-1"/>
    </source>
</evidence>
<evidence type="ECO:0000256" key="5">
    <source>
        <dbReference type="ARBA" id="ARBA00022833"/>
    </source>
</evidence>
<reference evidence="10 11" key="1">
    <citation type="submission" date="2017-11" db="EMBL/GenBank/DDBJ databases">
        <authorList>
            <person name="Duchaud E."/>
        </authorList>
    </citation>
    <scope>NUCLEOTIDE SEQUENCE [LARGE SCALE GENOMIC DNA]</scope>
    <source>
        <strain evidence="10 11">TNO010</strain>
    </source>
</reference>
<feature type="active site" evidence="7">
    <location>
        <position position="288"/>
    </location>
</feature>
<dbReference type="Gene3D" id="1.10.441.10">
    <property type="entry name" value="Phosphomannose Isomerase, domain 2"/>
    <property type="match status" value="1"/>
</dbReference>
<sequence length="409" mass="46929">MMILEQTIHKIFLIEGKIQRYDWGGKKFISNLIKRRKSIANYAEYWLGAHLKAPSIIKTKAGNISLDFFLRQKPIEFLGLRVAKTYGKLPYLFKVLDVHKMLSIQVHPTKKAAEIGFKRENKKGILLTARNRNYKDKNHKPEVMVALSDFWLLHGFLESEKIINNLEQTSELRFLLSTFQESNYFELYKKVMQFSQEEVNEILKPLANRILPDFLNNKIAKSSPAYWVGKALENKSLENIDKGIFSFYFFNIVNLSKGEAIFQDAGVPHAYLEGKNIELMANSDNVLRGGLTTKHIDVEELLKNTKFEETIPTILHGVKSPLNDELVYQTKAKDFKLSKIQSTDAIKYNSTSKSIEILIILEGNATVIRHKNRINIEKGQAVLIKANTRYRIVSSKGVEIYKASVPDSE</sequence>
<feature type="binding site" evidence="8">
    <location>
        <position position="105"/>
    </location>
    <ligand>
        <name>Zn(2+)</name>
        <dbReference type="ChEBI" id="CHEBI:29105"/>
    </ligand>
</feature>
<dbReference type="EMBL" id="OENE01000048">
    <property type="protein sequence ID" value="SOU89720.1"/>
    <property type="molecule type" value="Genomic_DNA"/>
</dbReference>
<dbReference type="SUPFAM" id="SSF51182">
    <property type="entry name" value="RmlC-like cupins"/>
    <property type="match status" value="1"/>
</dbReference>
<keyword evidence="5 8" id="KW-0862">Zinc</keyword>
<feature type="binding site" evidence="8">
    <location>
        <position position="107"/>
    </location>
    <ligand>
        <name>Zn(2+)</name>
        <dbReference type="ChEBI" id="CHEBI:29105"/>
    </ligand>
</feature>
<dbReference type="PROSITE" id="PS00965">
    <property type="entry name" value="PMI_I_1"/>
    <property type="match status" value="1"/>
</dbReference>
<evidence type="ECO:0000256" key="4">
    <source>
        <dbReference type="ARBA" id="ARBA00022723"/>
    </source>
</evidence>
<name>A0A2I2MCF5_9FLAO</name>
<comment type="cofactor">
    <cofactor evidence="8">
        <name>Zn(2+)</name>
        <dbReference type="ChEBI" id="CHEBI:29105"/>
    </cofactor>
    <text evidence="8">Binds 1 zinc ion per subunit.</text>
</comment>
<feature type="binding site" evidence="8">
    <location>
        <position position="269"/>
    </location>
    <ligand>
        <name>Zn(2+)</name>
        <dbReference type="ChEBI" id="CHEBI:29105"/>
    </ligand>
</feature>
<dbReference type="InterPro" id="IPR016305">
    <property type="entry name" value="Mannose-6-P_Isomerase"/>
</dbReference>
<protein>
    <recommendedName>
        <fullName evidence="3">mannose-6-phosphate isomerase</fullName>
        <ecNumber evidence="3">5.3.1.8</ecNumber>
    </recommendedName>
</protein>
<dbReference type="EC" id="5.3.1.8" evidence="3"/>
<dbReference type="InterPro" id="IPR011051">
    <property type="entry name" value="RmlC_Cupin_sf"/>
</dbReference>
<dbReference type="InterPro" id="IPR001250">
    <property type="entry name" value="Man6P_Isoase-1"/>
</dbReference>
<dbReference type="CDD" id="cd07011">
    <property type="entry name" value="cupin_PMI_type_I_N"/>
    <property type="match status" value="1"/>
</dbReference>
<evidence type="ECO:0000256" key="6">
    <source>
        <dbReference type="ARBA" id="ARBA00023235"/>
    </source>
</evidence>
<organism evidence="10 11">
    <name type="scientific">Tenacibaculum finnmarkense genomovar ulcerans</name>
    <dbReference type="NCBI Taxonomy" id="2781388"/>
    <lineage>
        <taxon>Bacteria</taxon>
        <taxon>Pseudomonadati</taxon>
        <taxon>Bacteroidota</taxon>
        <taxon>Flavobacteriia</taxon>
        <taxon>Flavobacteriales</taxon>
        <taxon>Flavobacteriaceae</taxon>
        <taxon>Tenacibaculum</taxon>
        <taxon>Tenacibaculum finnmarkense</taxon>
    </lineage>
</organism>
<dbReference type="InterPro" id="IPR018050">
    <property type="entry name" value="Pmannose_isomerase-type1_CS"/>
</dbReference>
<dbReference type="GO" id="GO:0009298">
    <property type="term" value="P:GDP-mannose biosynthetic process"/>
    <property type="evidence" value="ECO:0007669"/>
    <property type="project" value="InterPro"/>
</dbReference>
<evidence type="ECO:0000259" key="9">
    <source>
        <dbReference type="Pfam" id="PF20511"/>
    </source>
</evidence>
<feature type="domain" description="Phosphomannose isomerase type I catalytic" evidence="9">
    <location>
        <begin position="12"/>
        <end position="156"/>
    </location>
</feature>
<proteinExistence type="inferred from homology"/>
<dbReference type="GO" id="GO:0008270">
    <property type="term" value="F:zinc ion binding"/>
    <property type="evidence" value="ECO:0007669"/>
    <property type="project" value="InterPro"/>
</dbReference>
<dbReference type="PANTHER" id="PTHR10309:SF0">
    <property type="entry name" value="MANNOSE-6-PHOSPHATE ISOMERASE"/>
    <property type="match status" value="1"/>
</dbReference>
<dbReference type="GO" id="GO:0004476">
    <property type="term" value="F:mannose-6-phosphate isomerase activity"/>
    <property type="evidence" value="ECO:0007669"/>
    <property type="project" value="UniProtKB-EC"/>
</dbReference>
<dbReference type="PANTHER" id="PTHR10309">
    <property type="entry name" value="MANNOSE-6-PHOSPHATE ISOMERASE"/>
    <property type="match status" value="1"/>
</dbReference>
<dbReference type="AlphaFoldDB" id="A0A2I2MCF5"/>
<dbReference type="Pfam" id="PF20511">
    <property type="entry name" value="PMI_typeI_cat"/>
    <property type="match status" value="1"/>
</dbReference>
<evidence type="ECO:0000256" key="2">
    <source>
        <dbReference type="ARBA" id="ARBA00010772"/>
    </source>
</evidence>
<keyword evidence="6" id="KW-0413">Isomerase</keyword>
<accession>A0A2I2MCF5</accession>
<dbReference type="NCBIfam" id="TIGR00218">
    <property type="entry name" value="manA"/>
    <property type="match status" value="1"/>
</dbReference>
<gene>
    <name evidence="10" type="ORF">TNO010_520107</name>
</gene>
<dbReference type="InterPro" id="IPR014710">
    <property type="entry name" value="RmlC-like_jellyroll"/>
</dbReference>
<evidence type="ECO:0000256" key="3">
    <source>
        <dbReference type="ARBA" id="ARBA00011956"/>
    </source>
</evidence>
<evidence type="ECO:0000313" key="10">
    <source>
        <dbReference type="EMBL" id="SOU89720.1"/>
    </source>
</evidence>
<dbReference type="GO" id="GO:0005829">
    <property type="term" value="C:cytosol"/>
    <property type="evidence" value="ECO:0007669"/>
    <property type="project" value="TreeGrafter"/>
</dbReference>
<feature type="binding site" evidence="8">
    <location>
        <position position="142"/>
    </location>
    <ligand>
        <name>Zn(2+)</name>
        <dbReference type="ChEBI" id="CHEBI:29105"/>
    </ligand>
</feature>